<sequence>MILIKMIILKKSTQKLGKNQFRKYMRIKDQGIFQFLVNLKVLDHKIDKGESNSFNLQVEMKVNLNSNPLKHQDQRYFFDWSNQHQCNLRESVFSNVYISGANLNGALLFNFIWNNQKCRNYFKLDGHNDYVLSICFSPDSYQLVSCRKDNSIHLWNIRTGKKITQLNSLQYDVYSICFSLNGTTLESIRQDSFIFQVMLRQEKNYVNQNVITKFQIHQASLLMVKYQLLMVQISQLVYWMQKRTIKHNFRWSQRQSSINTLLSNQHHIVVFQWRSFYPFMGCLKKANKTFNYMVIVY</sequence>
<evidence type="ECO:0000256" key="3">
    <source>
        <dbReference type="PROSITE-ProRule" id="PRU00221"/>
    </source>
</evidence>
<gene>
    <name evidence="4" type="ORF">PPRIM_AZ9-3.1.T0860015</name>
</gene>
<dbReference type="SMART" id="SM00320">
    <property type="entry name" value="WD40"/>
    <property type="match status" value="1"/>
</dbReference>
<evidence type="ECO:0000313" key="5">
    <source>
        <dbReference type="Proteomes" id="UP000688137"/>
    </source>
</evidence>
<dbReference type="GO" id="GO:1990234">
    <property type="term" value="C:transferase complex"/>
    <property type="evidence" value="ECO:0007669"/>
    <property type="project" value="UniProtKB-ARBA"/>
</dbReference>
<proteinExistence type="predicted"/>
<dbReference type="PROSITE" id="PS00678">
    <property type="entry name" value="WD_REPEATS_1"/>
    <property type="match status" value="1"/>
</dbReference>
<dbReference type="Proteomes" id="UP000688137">
    <property type="component" value="Unassembled WGS sequence"/>
</dbReference>
<dbReference type="Pfam" id="PF00400">
    <property type="entry name" value="WD40"/>
    <property type="match status" value="1"/>
</dbReference>
<keyword evidence="5" id="KW-1185">Reference proteome</keyword>
<name>A0A8S1NIX8_PARPR</name>
<feature type="repeat" description="WD" evidence="3">
    <location>
        <begin position="124"/>
        <end position="165"/>
    </location>
</feature>
<evidence type="ECO:0000256" key="1">
    <source>
        <dbReference type="ARBA" id="ARBA00022574"/>
    </source>
</evidence>
<keyword evidence="2" id="KW-0677">Repeat</keyword>
<keyword evidence="1 3" id="KW-0853">WD repeat</keyword>
<organism evidence="4 5">
    <name type="scientific">Paramecium primaurelia</name>
    <dbReference type="NCBI Taxonomy" id="5886"/>
    <lineage>
        <taxon>Eukaryota</taxon>
        <taxon>Sar</taxon>
        <taxon>Alveolata</taxon>
        <taxon>Ciliophora</taxon>
        <taxon>Intramacronucleata</taxon>
        <taxon>Oligohymenophorea</taxon>
        <taxon>Peniculida</taxon>
        <taxon>Parameciidae</taxon>
        <taxon>Paramecium</taxon>
    </lineage>
</organism>
<evidence type="ECO:0000256" key="2">
    <source>
        <dbReference type="ARBA" id="ARBA00022737"/>
    </source>
</evidence>
<dbReference type="PROSITE" id="PS50082">
    <property type="entry name" value="WD_REPEATS_2"/>
    <property type="match status" value="1"/>
</dbReference>
<accession>A0A8S1NIX8</accession>
<dbReference type="InterPro" id="IPR019775">
    <property type="entry name" value="WD40_repeat_CS"/>
</dbReference>
<dbReference type="AlphaFoldDB" id="A0A8S1NIX8"/>
<comment type="caution">
    <text evidence="4">The sequence shown here is derived from an EMBL/GenBank/DDBJ whole genome shotgun (WGS) entry which is preliminary data.</text>
</comment>
<dbReference type="PANTHER" id="PTHR22847:SF637">
    <property type="entry name" value="WD REPEAT DOMAIN 5B"/>
    <property type="match status" value="1"/>
</dbReference>
<dbReference type="InterPro" id="IPR001680">
    <property type="entry name" value="WD40_rpt"/>
</dbReference>
<protein>
    <submittedName>
        <fullName evidence="4">Uncharacterized protein</fullName>
    </submittedName>
</protein>
<dbReference type="PROSITE" id="PS50294">
    <property type="entry name" value="WD_REPEATS_REGION"/>
    <property type="match status" value="1"/>
</dbReference>
<reference evidence="4" key="1">
    <citation type="submission" date="2021-01" db="EMBL/GenBank/DDBJ databases">
        <authorList>
            <consortium name="Genoscope - CEA"/>
            <person name="William W."/>
        </authorList>
    </citation>
    <scope>NUCLEOTIDE SEQUENCE</scope>
</reference>
<evidence type="ECO:0000313" key="4">
    <source>
        <dbReference type="EMBL" id="CAD8090406.1"/>
    </source>
</evidence>
<dbReference type="PANTHER" id="PTHR22847">
    <property type="entry name" value="WD40 REPEAT PROTEIN"/>
    <property type="match status" value="1"/>
</dbReference>
<dbReference type="EMBL" id="CAJJDM010000089">
    <property type="protein sequence ID" value="CAD8090406.1"/>
    <property type="molecule type" value="Genomic_DNA"/>
</dbReference>